<dbReference type="PANTHER" id="PTHR22952">
    <property type="entry name" value="CAMP-RESPONSE ELEMENT BINDING PROTEIN-RELATED"/>
    <property type="match status" value="1"/>
</dbReference>
<feature type="coiled-coil region" evidence="4">
    <location>
        <begin position="333"/>
        <end position="374"/>
    </location>
</feature>
<comment type="subcellular location">
    <subcellularLocation>
        <location evidence="1">Nucleus</location>
    </subcellularLocation>
</comment>
<dbReference type="Gene3D" id="1.20.5.170">
    <property type="match status" value="1"/>
</dbReference>
<feature type="compositionally biased region" description="Polar residues" evidence="5">
    <location>
        <begin position="252"/>
        <end position="280"/>
    </location>
</feature>
<dbReference type="PANTHER" id="PTHR22952:SF463">
    <property type="entry name" value="ABSCISIC ACID-INSENSITIVE 5-LIKE PROTEIN 7"/>
    <property type="match status" value="1"/>
</dbReference>
<evidence type="ECO:0000256" key="1">
    <source>
        <dbReference type="ARBA" id="ARBA00004123"/>
    </source>
</evidence>
<dbReference type="InterPro" id="IPR046347">
    <property type="entry name" value="bZIP_sf"/>
</dbReference>
<feature type="non-terminal residue" evidence="7">
    <location>
        <position position="1"/>
    </location>
</feature>
<evidence type="ECO:0000313" key="8">
    <source>
        <dbReference type="Proteomes" id="UP000428333"/>
    </source>
</evidence>
<keyword evidence="8" id="KW-1185">Reference proteome</keyword>
<dbReference type="OrthoDB" id="1927218at2759"/>
<dbReference type="GO" id="GO:0003677">
    <property type="term" value="F:DNA binding"/>
    <property type="evidence" value="ECO:0007669"/>
    <property type="project" value="UniProtKB-KW"/>
</dbReference>
<dbReference type="SUPFAM" id="SSF57959">
    <property type="entry name" value="Leucine zipper domain"/>
    <property type="match status" value="1"/>
</dbReference>
<evidence type="ECO:0000256" key="3">
    <source>
        <dbReference type="ARBA" id="ARBA00023242"/>
    </source>
</evidence>
<reference evidence="7 8" key="1">
    <citation type="journal article" date="2019" name="Genome Biol. Evol.">
        <title>The Rhododendron genome and chromosomal organization provide insight into shared whole-genome duplications across the heath family (Ericaceae).</title>
        <authorList>
            <person name="Soza V.L."/>
            <person name="Lindsley D."/>
            <person name="Waalkes A."/>
            <person name="Ramage E."/>
            <person name="Patwardhan R.P."/>
            <person name="Burton J.N."/>
            <person name="Adey A."/>
            <person name="Kumar A."/>
            <person name="Qiu R."/>
            <person name="Shendure J."/>
            <person name="Hall B."/>
        </authorList>
    </citation>
    <scope>NUCLEOTIDE SEQUENCE [LARGE SCALE GENOMIC DNA]</scope>
    <source>
        <strain evidence="7">RSF 1966-606</strain>
    </source>
</reference>
<proteinExistence type="predicted"/>
<evidence type="ECO:0000256" key="5">
    <source>
        <dbReference type="SAM" id="MobiDB-lite"/>
    </source>
</evidence>
<protein>
    <recommendedName>
        <fullName evidence="6">BZIP domain-containing protein</fullName>
    </recommendedName>
</protein>
<dbReference type="GO" id="GO:0005634">
    <property type="term" value="C:nucleus"/>
    <property type="evidence" value="ECO:0007669"/>
    <property type="project" value="UniProtKB-SubCell"/>
</dbReference>
<dbReference type="Pfam" id="PF00170">
    <property type="entry name" value="bZIP_1"/>
    <property type="match status" value="1"/>
</dbReference>
<dbReference type="InterPro" id="IPR004827">
    <property type="entry name" value="bZIP"/>
</dbReference>
<dbReference type="AlphaFoldDB" id="A0A6A4KY70"/>
<dbReference type="InterPro" id="IPR043452">
    <property type="entry name" value="BZIP46-like"/>
</dbReference>
<dbReference type="CDD" id="cd14707">
    <property type="entry name" value="bZIP_plant_BZIP46"/>
    <property type="match status" value="1"/>
</dbReference>
<organism evidence="7 8">
    <name type="scientific">Rhododendron williamsianum</name>
    <dbReference type="NCBI Taxonomy" id="262921"/>
    <lineage>
        <taxon>Eukaryota</taxon>
        <taxon>Viridiplantae</taxon>
        <taxon>Streptophyta</taxon>
        <taxon>Embryophyta</taxon>
        <taxon>Tracheophyta</taxon>
        <taxon>Spermatophyta</taxon>
        <taxon>Magnoliopsida</taxon>
        <taxon>eudicotyledons</taxon>
        <taxon>Gunneridae</taxon>
        <taxon>Pentapetalae</taxon>
        <taxon>asterids</taxon>
        <taxon>Ericales</taxon>
        <taxon>Ericaceae</taxon>
        <taxon>Ericoideae</taxon>
        <taxon>Rhodoreae</taxon>
        <taxon>Rhododendron</taxon>
    </lineage>
</organism>
<evidence type="ECO:0000256" key="4">
    <source>
        <dbReference type="SAM" id="Coils"/>
    </source>
</evidence>
<keyword evidence="3" id="KW-0539">Nucleus</keyword>
<dbReference type="GO" id="GO:0003700">
    <property type="term" value="F:DNA-binding transcription factor activity"/>
    <property type="evidence" value="ECO:0007669"/>
    <property type="project" value="InterPro"/>
</dbReference>
<feature type="region of interest" description="Disordered" evidence="5">
    <location>
        <begin position="235"/>
        <end position="331"/>
    </location>
</feature>
<feature type="compositionally biased region" description="Low complexity" evidence="5">
    <location>
        <begin position="281"/>
        <end position="292"/>
    </location>
</feature>
<dbReference type="SMART" id="SM00338">
    <property type="entry name" value="BRLZ"/>
    <property type="match status" value="1"/>
</dbReference>
<evidence type="ECO:0000256" key="2">
    <source>
        <dbReference type="ARBA" id="ARBA00023125"/>
    </source>
</evidence>
<comment type="caution">
    <text evidence="7">The sequence shown here is derived from an EMBL/GenBank/DDBJ whole genome shotgun (WGS) entry which is preliminary data.</text>
</comment>
<dbReference type="PROSITE" id="PS00036">
    <property type="entry name" value="BZIP_BASIC"/>
    <property type="match status" value="1"/>
</dbReference>
<dbReference type="GO" id="GO:0045893">
    <property type="term" value="P:positive regulation of DNA-templated transcription"/>
    <property type="evidence" value="ECO:0007669"/>
    <property type="project" value="InterPro"/>
</dbReference>
<sequence length="480" mass="53136">MGSYLNFKSFVETPQPEGNGLKPLGSFSFPLTRQSSIYSLTFDEFQNSLGKDFGSMNMDELLKSIWTAEETQAMASVCGLGQEGAPSENFNLQRQGSITLPRTLSQKTVDEVWKDLLNESGIDGAKNGSGISGSHLQQREPTLGEMTLEEFLSRAGVVREDAQPIATPNNGAFFGEISQPNNQNHGMILGYQQPAQNNVVMGNRIRETKNSMPPIFPKQAAVTFTSSNFPQSNNAYLANSGARDPIGRTGDASRNNGLVQSSVIQSGSPGSQLSSDGNGKSTVDTSSVSPSPYVFSGGARGRRSGGTFEKATERRHRRMIKNRESAARSRARKQAYTLELEEEVAKLKEMNQELQRKQEEIKEMQKNQAFKNQKESIKKKSQKPVDQVVWGPINRLSSDRGCCSLLNSSNIVFFCRLTDLGDDEYAMGKQKAMLEEDTNWPLVEWIEWRQLWRASLNLQNKALKGLHTNVCCGLDLALPR</sequence>
<keyword evidence="2" id="KW-0238">DNA-binding</keyword>
<keyword evidence="4" id="KW-0175">Coiled coil</keyword>
<dbReference type="EMBL" id="QEFC01003430">
    <property type="protein sequence ID" value="KAE9448371.1"/>
    <property type="molecule type" value="Genomic_DNA"/>
</dbReference>
<evidence type="ECO:0000259" key="6">
    <source>
        <dbReference type="PROSITE" id="PS50217"/>
    </source>
</evidence>
<name>A0A6A4KY70_9ERIC</name>
<feature type="domain" description="BZIP" evidence="6">
    <location>
        <begin position="312"/>
        <end position="363"/>
    </location>
</feature>
<dbReference type="Proteomes" id="UP000428333">
    <property type="component" value="Linkage Group LG12"/>
</dbReference>
<dbReference type="PROSITE" id="PS50217">
    <property type="entry name" value="BZIP"/>
    <property type="match status" value="1"/>
</dbReference>
<gene>
    <name evidence="7" type="ORF">C3L33_19743</name>
</gene>
<accession>A0A6A4KY70</accession>
<evidence type="ECO:0000313" key="7">
    <source>
        <dbReference type="EMBL" id="KAE9448371.1"/>
    </source>
</evidence>